<accession>A0A1M6C4N9</accession>
<dbReference type="GO" id="GO:0016903">
    <property type="term" value="F:oxidoreductase activity, acting on the aldehyde or oxo group of donors"/>
    <property type="evidence" value="ECO:0007669"/>
    <property type="project" value="InterPro"/>
</dbReference>
<dbReference type="OrthoDB" id="9794954at2"/>
<feature type="binding site" evidence="12">
    <location>
        <position position="814"/>
    </location>
    <ligand>
        <name>[4Fe-4S] cluster</name>
        <dbReference type="ChEBI" id="CHEBI:49883"/>
        <label>3</label>
    </ligand>
</feature>
<feature type="binding site" evidence="10">
    <location>
        <position position="33"/>
    </location>
    <ligand>
        <name>pyruvate</name>
        <dbReference type="ChEBI" id="CHEBI:15361"/>
    </ligand>
</feature>
<dbReference type="SUPFAM" id="SSF53323">
    <property type="entry name" value="Pyruvate-ferredoxin oxidoreductase, PFOR, domain III"/>
    <property type="match status" value="1"/>
</dbReference>
<dbReference type="Pfam" id="PF02775">
    <property type="entry name" value="TPP_enzyme_C"/>
    <property type="match status" value="1"/>
</dbReference>
<feature type="binding site" evidence="10">
    <location>
        <position position="66"/>
    </location>
    <ligand>
        <name>thiamine diphosphate</name>
        <dbReference type="ChEBI" id="CHEBI:58937"/>
    </ligand>
</feature>
<dbReference type="InterPro" id="IPR002869">
    <property type="entry name" value="Pyrv_flavodox_OxRed_cen"/>
</dbReference>
<keyword evidence="4 12" id="KW-0479">Metal-binding</keyword>
<dbReference type="InterPro" id="IPR037112">
    <property type="entry name" value="Pyrv-flavodox_OxR_EKR_sf"/>
</dbReference>
<evidence type="ECO:0000256" key="12">
    <source>
        <dbReference type="PIRSR" id="PIRSR000159-50"/>
    </source>
</evidence>
<keyword evidence="15" id="KW-1185">Reference proteome</keyword>
<evidence type="ECO:0000256" key="6">
    <source>
        <dbReference type="ARBA" id="ARBA00023002"/>
    </source>
</evidence>
<dbReference type="Pfam" id="PF01558">
    <property type="entry name" value="POR"/>
    <property type="match status" value="1"/>
</dbReference>
<dbReference type="Pfam" id="PF10371">
    <property type="entry name" value="EKR"/>
    <property type="match status" value="1"/>
</dbReference>
<dbReference type="Gene3D" id="3.40.50.970">
    <property type="match status" value="2"/>
</dbReference>
<feature type="site" description="Important for catalytic activity" evidence="11">
    <location>
        <position position="116"/>
    </location>
</feature>
<sequence>MNTKLKKATMDGNTAAAYASYAFTEVATIYPITPSSQMAELVDEWSANGVKNIFGETVEVRELQAEGGAAGALHGALQGGALCSTYTASQGLMLMLPNMYKIAGELLPGVFHVSSRAVASNALSIFGDHQDAMSCRQTGFALLASGSVQEAFHMACVSHLAAIKSRIPFLHFFDGFRTSHEYQKIDILEYDELKKLVDFDSVKAFRENALNPDHPAIRGTAQNPDIYFQTRESVNKFYDAIPGIVEKYMNDMNKLCGTDYKLFNYYGAEDAEDVIITMGSSTGVVEETIDYMNANGEKFGLLKVHLYRPFSADYFLKELPETVKRICVLDRTKEPGSMGEPLYLDVRNVYADMNNAPLVIGGRYGLGSKDFTPADVMAVYENLRSGNPKNYFTVSIIDDVTGLSLPKYEAKFSSTPKDNFSFKFWGLGADGTVGANKSAVKIIGNHTDYNAQAYFAYDSKKSGGVTISHLRMGPKPIKGSYLISSADFIACHNQSYVDKYDLIGDLKEGGTFLLNTIWSPEELKEKLPGSLKRKIVEKKAKFYTLNAVDIAREIGLGGRINMIMQAGFFKLSSVLPIDEAVKYLKEEVKKSYGNKGQHIVDMNNSAIDKGIQMIKEIEIPASWADAELEVVETPEDMPDFVKNVMKKIARQEGNELPVSTFNGREDGSFPDSITKWEKRGIAIEVPKWNMDKCIQCNQCSYVCSHAVVRPTLVDDLEAKNAPACYEIAKAKGYEGMQYHLAISGMDCTGCGVCVKACPVDALEMVSLDSVKEELNTNWEYTEKKVTSKDISDKQKYTVKGSQFLKPYVEFSGACAGCGETPYIKLITQLYGDRMMIANSAGCTHIWGGSPEVPYTTNSKGHGPSWGCSLFEDTAEYGYGMFLGNSAVRKLVRSKAKEAVTELPAGELKDALNDWEINFDLSEGTRERSEKLIQVLQSNTDVKSEAVKEITKRTDYLVKPSQWIVGGDGWAYDIGYGGLDHVLASGENVNVIVVDTEVYSNTGGQSSKATPTAAVAQFAASGKKTKKKDLGMMAMSYGYVAQIAMGADKNQTMKAIKEAEAYDGPSLIIAYATCINHGVKGGMSNSQNRQADAVKCGYWHLYRFNPDLKDAGQNPFTLDSKAPSESFKGFLMNEVRYTSLVNKFPETAEELFAKAENDAIERYEAYDELANRKFKATEVKSIS</sequence>
<dbReference type="InterPro" id="IPR019752">
    <property type="entry name" value="Pyrv/ketoisovalerate_OxRed_cat"/>
</dbReference>
<dbReference type="FunFam" id="3.40.50.970:FF:000012">
    <property type="entry name" value="Pyruvate:ferredoxin (Flavodoxin) oxidoreductase"/>
    <property type="match status" value="1"/>
</dbReference>
<feature type="binding site" evidence="12">
    <location>
        <position position="699"/>
    </location>
    <ligand>
        <name>[4Fe-4S] cluster</name>
        <dbReference type="ChEBI" id="CHEBI:49883"/>
        <label>1</label>
    </ligand>
</feature>
<dbReference type="InterPro" id="IPR029061">
    <property type="entry name" value="THDP-binding"/>
</dbReference>
<dbReference type="Pfam" id="PF01855">
    <property type="entry name" value="POR_N"/>
    <property type="match status" value="1"/>
</dbReference>
<feature type="binding site" evidence="10">
    <location>
        <position position="819"/>
    </location>
    <ligand>
        <name>thiamine diphosphate</name>
        <dbReference type="ChEBI" id="CHEBI:58937"/>
    </ligand>
</feature>
<dbReference type="InterPro" id="IPR011895">
    <property type="entry name" value="Pyrv_flavodox_OxRed"/>
</dbReference>
<dbReference type="RefSeq" id="WP_073046842.1">
    <property type="nucleotide sequence ID" value="NZ_FQZL01000005.1"/>
</dbReference>
<dbReference type="PIRSF" id="PIRSF000159">
    <property type="entry name" value="NifJ"/>
    <property type="match status" value="1"/>
</dbReference>
<evidence type="ECO:0000259" key="13">
    <source>
        <dbReference type="PROSITE" id="PS51379"/>
    </source>
</evidence>
<dbReference type="FunFam" id="3.40.920.10:FF:000001">
    <property type="entry name" value="Pyruvate:ferredoxin (Flavodoxin) oxidoreductase"/>
    <property type="match status" value="1"/>
</dbReference>
<dbReference type="GO" id="GO:0051539">
    <property type="term" value="F:4 iron, 4 sulfur cluster binding"/>
    <property type="evidence" value="ECO:0007669"/>
    <property type="project" value="UniProtKB-KW"/>
</dbReference>
<keyword evidence="8 12" id="KW-0411">Iron-sulfur</keyword>
<evidence type="ECO:0000256" key="7">
    <source>
        <dbReference type="ARBA" id="ARBA00023004"/>
    </source>
</evidence>
<evidence type="ECO:0000313" key="14">
    <source>
        <dbReference type="EMBL" id="SHI55913.1"/>
    </source>
</evidence>
<dbReference type="SUPFAM" id="SSF52518">
    <property type="entry name" value="Thiamin diphosphate-binding fold (THDP-binding)"/>
    <property type="match status" value="2"/>
</dbReference>
<dbReference type="EMBL" id="FQZL01000005">
    <property type="protein sequence ID" value="SHI55913.1"/>
    <property type="molecule type" value="Genomic_DNA"/>
</dbReference>
<dbReference type="NCBIfam" id="TIGR02176">
    <property type="entry name" value="pyruv_ox_red"/>
    <property type="match status" value="1"/>
</dbReference>
<comment type="similarity">
    <text evidence="1 9">Belongs to the pyruvate:ferredoxin/flavodoxin oxidoreductase family.</text>
</comment>
<dbReference type="Pfam" id="PF12838">
    <property type="entry name" value="Fer4_7"/>
    <property type="match status" value="1"/>
</dbReference>
<dbReference type="Gene3D" id="3.40.920.10">
    <property type="entry name" value="Pyruvate-ferredoxin oxidoreductase, PFOR, domain III"/>
    <property type="match status" value="1"/>
</dbReference>
<keyword evidence="5 9" id="KW-0249">Electron transport</keyword>
<dbReference type="SUPFAM" id="SSF54862">
    <property type="entry name" value="4Fe-4S ferredoxins"/>
    <property type="match status" value="1"/>
</dbReference>
<dbReference type="InterPro" id="IPR011766">
    <property type="entry name" value="TPP_enzyme_TPP-bd"/>
</dbReference>
<evidence type="ECO:0000256" key="5">
    <source>
        <dbReference type="ARBA" id="ARBA00022982"/>
    </source>
</evidence>
<feature type="binding site" evidence="10">
    <location>
        <position position="842"/>
    </location>
    <ligand>
        <name>thiamine diphosphate</name>
        <dbReference type="ChEBI" id="CHEBI:58937"/>
    </ligand>
</feature>
<feature type="binding site" evidence="10">
    <location>
        <position position="116"/>
    </location>
    <ligand>
        <name>pyruvate</name>
        <dbReference type="ChEBI" id="CHEBI:15361"/>
    </ligand>
</feature>
<feature type="domain" description="4Fe-4S ferredoxin-type" evidence="13">
    <location>
        <begin position="684"/>
        <end position="713"/>
    </location>
</feature>
<dbReference type="InterPro" id="IPR009014">
    <property type="entry name" value="Transketo_C/PFOR_II"/>
</dbReference>
<dbReference type="InterPro" id="IPR002880">
    <property type="entry name" value="Pyrv_Fd/Flavodoxin_OxRdtase_N"/>
</dbReference>
<feature type="binding site" evidence="12">
    <location>
        <position position="747"/>
    </location>
    <ligand>
        <name>[4Fe-4S] cluster</name>
        <dbReference type="ChEBI" id="CHEBI:49883"/>
        <label>2</label>
    </ligand>
</feature>
<dbReference type="InterPro" id="IPR050722">
    <property type="entry name" value="Pyruvate:ferred/Flavod_OxRd"/>
</dbReference>
<dbReference type="SUPFAM" id="SSF52922">
    <property type="entry name" value="TK C-terminal domain-like"/>
    <property type="match status" value="1"/>
</dbReference>
<evidence type="ECO:0000256" key="11">
    <source>
        <dbReference type="PIRSR" id="PIRSR000159-2"/>
    </source>
</evidence>
<dbReference type="PANTHER" id="PTHR32154">
    <property type="entry name" value="PYRUVATE-FLAVODOXIN OXIDOREDUCTASE-RELATED"/>
    <property type="match status" value="1"/>
</dbReference>
<feature type="binding site" evidence="12">
    <location>
        <position position="817"/>
    </location>
    <ligand>
        <name>[4Fe-4S] cluster</name>
        <dbReference type="ChEBI" id="CHEBI:49883"/>
        <label>3</label>
    </ligand>
</feature>
<organism evidence="14 15">
    <name type="scientific">Dethiosulfatibacter aminovorans DSM 17477</name>
    <dbReference type="NCBI Taxonomy" id="1121476"/>
    <lineage>
        <taxon>Bacteria</taxon>
        <taxon>Bacillati</taxon>
        <taxon>Bacillota</taxon>
        <taxon>Tissierellia</taxon>
        <taxon>Dethiosulfatibacter</taxon>
    </lineage>
</organism>
<dbReference type="CDD" id="cd03377">
    <property type="entry name" value="TPP_PFOR_PNO"/>
    <property type="match status" value="1"/>
</dbReference>
<gene>
    <name evidence="14" type="ORF">SAMN02745751_00578</name>
</gene>
<dbReference type="InterPro" id="IPR033412">
    <property type="entry name" value="PFOR_II"/>
</dbReference>
<feature type="binding site" evidence="12">
    <location>
        <position position="753"/>
    </location>
    <ligand>
        <name>[4Fe-4S] cluster</name>
        <dbReference type="ChEBI" id="CHEBI:49883"/>
        <label>2</label>
    </ligand>
</feature>
<feature type="binding site" evidence="10">
    <location>
        <begin position="966"/>
        <end position="969"/>
    </location>
    <ligand>
        <name>thiamine diphosphate</name>
        <dbReference type="ChEBI" id="CHEBI:58937"/>
    </ligand>
</feature>
<keyword evidence="7 12" id="KW-0408">Iron</keyword>
<dbReference type="Pfam" id="PF17147">
    <property type="entry name" value="PFOR_II"/>
    <property type="match status" value="1"/>
</dbReference>
<keyword evidence="14" id="KW-0670">Pyruvate</keyword>
<dbReference type="CDD" id="cd07034">
    <property type="entry name" value="TPP_PYR_PFOR_IOR-alpha_like"/>
    <property type="match status" value="1"/>
</dbReference>
<keyword evidence="2 9" id="KW-0813">Transport</keyword>
<evidence type="ECO:0000256" key="1">
    <source>
        <dbReference type="ARBA" id="ARBA00009032"/>
    </source>
</evidence>
<feature type="binding site" evidence="12">
    <location>
        <position position="1073"/>
    </location>
    <ligand>
        <name>[4Fe-4S] cluster</name>
        <dbReference type="ChEBI" id="CHEBI:49883"/>
        <label>3</label>
    </ligand>
</feature>
<proteinExistence type="inferred from homology"/>
<dbReference type="STRING" id="1121476.SAMN02745751_00578"/>
<evidence type="ECO:0000256" key="4">
    <source>
        <dbReference type="ARBA" id="ARBA00022723"/>
    </source>
</evidence>
<evidence type="ECO:0000256" key="3">
    <source>
        <dbReference type="ARBA" id="ARBA00022485"/>
    </source>
</evidence>
<feature type="binding site" evidence="12">
    <location>
        <position position="693"/>
    </location>
    <ligand>
        <name>[4Fe-4S] cluster</name>
        <dbReference type="ChEBI" id="CHEBI:49883"/>
        <label>1</label>
    </ligand>
</feature>
<dbReference type="FunFam" id="3.40.50.970:FF:000041">
    <property type="entry name" value="Pyruvate:ferredoxin (Flavodoxin) oxidoreductase"/>
    <property type="match status" value="1"/>
</dbReference>
<feature type="site" description="Important for catalytic activity" evidence="11">
    <location>
        <position position="66"/>
    </location>
</feature>
<feature type="binding site" evidence="12">
    <location>
        <position position="750"/>
    </location>
    <ligand>
        <name>[4Fe-4S] cluster</name>
        <dbReference type="ChEBI" id="CHEBI:49883"/>
        <label>2</label>
    </ligand>
</feature>
<feature type="binding site" evidence="12">
    <location>
        <position position="842"/>
    </location>
    <ligand>
        <name>[4Fe-4S] cluster</name>
        <dbReference type="ChEBI" id="CHEBI:49883"/>
        <label>3</label>
    </ligand>
</feature>
<dbReference type="InterPro" id="IPR019456">
    <property type="entry name" value="Pyrv-flavodox_OxRtase_EKR"/>
</dbReference>
<feature type="domain" description="4Fe-4S ferredoxin-type" evidence="13">
    <location>
        <begin position="738"/>
        <end position="767"/>
    </location>
</feature>
<feature type="site" description="Important for catalytic activity" evidence="11">
    <location>
        <position position="1000"/>
    </location>
</feature>
<dbReference type="GO" id="GO:0006979">
    <property type="term" value="P:response to oxidative stress"/>
    <property type="evidence" value="ECO:0007669"/>
    <property type="project" value="TreeGrafter"/>
</dbReference>
<dbReference type="Gene3D" id="3.40.50.920">
    <property type="match status" value="1"/>
</dbReference>
<evidence type="ECO:0000256" key="8">
    <source>
        <dbReference type="ARBA" id="ARBA00023014"/>
    </source>
</evidence>
<feature type="binding site" evidence="12">
    <location>
        <position position="696"/>
    </location>
    <ligand>
        <name>[4Fe-4S] cluster</name>
        <dbReference type="ChEBI" id="CHEBI:49883"/>
        <label>1</label>
    </ligand>
</feature>
<protein>
    <submittedName>
        <fullName evidence="14">Pyruvate-ferredoxin/flavodoxin oxidoreductase</fullName>
    </submittedName>
</protein>
<feature type="binding site" evidence="12">
    <location>
        <position position="757"/>
    </location>
    <ligand>
        <name>[4Fe-4S] cluster</name>
        <dbReference type="ChEBI" id="CHEBI:49883"/>
        <label>1</label>
    </ligand>
</feature>
<comment type="cofactor">
    <cofactor evidence="12">
        <name>[4Fe-4S] cluster</name>
        <dbReference type="ChEBI" id="CHEBI:49883"/>
    </cofactor>
    <text evidence="12">Binds 3 [4Fe-4S] clusters per subunit.</text>
</comment>
<dbReference type="GO" id="GO:0022900">
    <property type="term" value="P:electron transport chain"/>
    <property type="evidence" value="ECO:0007669"/>
    <property type="project" value="InterPro"/>
</dbReference>
<dbReference type="GO" id="GO:0005506">
    <property type="term" value="F:iron ion binding"/>
    <property type="evidence" value="ECO:0007669"/>
    <property type="project" value="InterPro"/>
</dbReference>
<dbReference type="Proteomes" id="UP000184052">
    <property type="component" value="Unassembled WGS sequence"/>
</dbReference>
<keyword evidence="6 9" id="KW-0560">Oxidoreductase</keyword>
<feature type="binding site" evidence="10">
    <location>
        <begin position="995"/>
        <end position="1000"/>
    </location>
    <ligand>
        <name>thiamine diphosphate</name>
        <dbReference type="ChEBI" id="CHEBI:58937"/>
    </ligand>
</feature>
<evidence type="ECO:0000256" key="2">
    <source>
        <dbReference type="ARBA" id="ARBA00022448"/>
    </source>
</evidence>
<dbReference type="AlphaFoldDB" id="A0A1M6C4N9"/>
<evidence type="ECO:0000313" key="15">
    <source>
        <dbReference type="Proteomes" id="UP000184052"/>
    </source>
</evidence>
<feature type="site" description="Important for catalytic activity" evidence="11">
    <location>
        <position position="33"/>
    </location>
</feature>
<dbReference type="FunFam" id="3.40.50.920:FF:000007">
    <property type="entry name" value="Pyruvate:ferredoxin (Flavodoxin) oxidoreductase"/>
    <property type="match status" value="1"/>
</dbReference>
<dbReference type="Gene3D" id="3.30.70.20">
    <property type="match status" value="1"/>
</dbReference>
<reference evidence="14 15" key="1">
    <citation type="submission" date="2016-11" db="EMBL/GenBank/DDBJ databases">
        <authorList>
            <person name="Jaros S."/>
            <person name="Januszkiewicz K."/>
            <person name="Wedrychowicz H."/>
        </authorList>
    </citation>
    <scope>NUCLEOTIDE SEQUENCE [LARGE SCALE GENOMIC DNA]</scope>
    <source>
        <strain evidence="14 15">DSM 17477</strain>
    </source>
</reference>
<dbReference type="PANTHER" id="PTHR32154:SF0">
    <property type="entry name" value="PYRUVATE-FLAVODOXIN OXIDOREDUCTASE-RELATED"/>
    <property type="match status" value="1"/>
</dbReference>
<dbReference type="PROSITE" id="PS00198">
    <property type="entry name" value="4FE4S_FER_1"/>
    <property type="match status" value="1"/>
</dbReference>
<name>A0A1M6C4N9_9FIRM</name>
<evidence type="ECO:0000256" key="9">
    <source>
        <dbReference type="PIRNR" id="PIRNR000159"/>
    </source>
</evidence>
<dbReference type="PROSITE" id="PS51379">
    <property type="entry name" value="4FE4S_FER_2"/>
    <property type="match status" value="2"/>
</dbReference>
<keyword evidence="3 12" id="KW-0004">4Fe-4S</keyword>
<evidence type="ECO:0000256" key="10">
    <source>
        <dbReference type="PIRSR" id="PIRSR000159-1"/>
    </source>
</evidence>
<dbReference type="GO" id="GO:0030976">
    <property type="term" value="F:thiamine pyrophosphate binding"/>
    <property type="evidence" value="ECO:0007669"/>
    <property type="project" value="InterPro"/>
</dbReference>
<dbReference type="InterPro" id="IPR017896">
    <property type="entry name" value="4Fe4S_Fe-S-bd"/>
</dbReference>
<dbReference type="SMART" id="SM00890">
    <property type="entry name" value="EKR"/>
    <property type="match status" value="1"/>
</dbReference>
<feature type="binding site" evidence="12">
    <location>
        <position position="703"/>
    </location>
    <ligand>
        <name>[4Fe-4S] cluster</name>
        <dbReference type="ChEBI" id="CHEBI:49883"/>
        <label>2</label>
    </ligand>
</feature>
<dbReference type="InterPro" id="IPR017900">
    <property type="entry name" value="4Fe4S_Fe_S_CS"/>
</dbReference>
<dbReference type="Gene3D" id="4.10.780.10">
    <property type="entry name" value="Pyruvate-flavodoxin oxidoreductase, EKR domain"/>
    <property type="match status" value="1"/>
</dbReference>